<evidence type="ECO:0000256" key="1">
    <source>
        <dbReference type="SAM" id="MobiDB-lite"/>
    </source>
</evidence>
<name>A0A1H8KW99_9PROT</name>
<feature type="compositionally biased region" description="Basic and acidic residues" evidence="1">
    <location>
        <begin position="31"/>
        <end position="65"/>
    </location>
</feature>
<feature type="compositionally biased region" description="Basic and acidic residues" evidence="1">
    <location>
        <begin position="179"/>
        <end position="192"/>
    </location>
</feature>
<evidence type="ECO:0000313" key="3">
    <source>
        <dbReference type="Proteomes" id="UP000183898"/>
    </source>
</evidence>
<dbReference type="AlphaFoldDB" id="A0A1H8KW99"/>
<protein>
    <submittedName>
        <fullName evidence="2">Uncharacterized protein</fullName>
    </submittedName>
</protein>
<proteinExistence type="predicted"/>
<dbReference type="EMBL" id="FOCT01000009">
    <property type="protein sequence ID" value="SEN97164.1"/>
    <property type="molecule type" value="Genomic_DNA"/>
</dbReference>
<sequence length="217" mass="23778">MNTPKSDKHPGEKPHPDEKKRRHMETPIDEEPLHSTAEEERYTEAGTPPRDETPRPSERYVRGDDRYVDTTLPYHSDTARAVEDAGNTVKTGIASGLRGIDEIEADIVNLVRNTISHTLQATRAVGTEAVDVTRTTVNAAAQGIGEIGTTAVTSVRDILVSVVGGIKDVAIAAMPRSSYRTEDSIPPEDRTPPEYTPPSDRTRPPEHVPPAKYKEPV</sequence>
<accession>A0A1H8KW99</accession>
<feature type="region of interest" description="Disordered" evidence="1">
    <location>
        <begin position="1"/>
        <end position="65"/>
    </location>
</feature>
<gene>
    <name evidence="2" type="ORF">SAMN05216404_10984</name>
</gene>
<evidence type="ECO:0000313" key="2">
    <source>
        <dbReference type="EMBL" id="SEN97164.1"/>
    </source>
</evidence>
<feature type="compositionally biased region" description="Basic and acidic residues" evidence="1">
    <location>
        <begin position="1"/>
        <end position="19"/>
    </location>
</feature>
<reference evidence="2 3" key="1">
    <citation type="submission" date="2016-10" db="EMBL/GenBank/DDBJ databases">
        <authorList>
            <person name="de Groot N.N."/>
        </authorList>
    </citation>
    <scope>NUCLEOTIDE SEQUENCE [LARGE SCALE GENOMIC DNA]</scope>
    <source>
        <strain evidence="2 3">Nl18</strain>
    </source>
</reference>
<dbReference type="Proteomes" id="UP000183898">
    <property type="component" value="Unassembled WGS sequence"/>
</dbReference>
<organism evidence="2 3">
    <name type="scientific">Nitrosospira multiformis</name>
    <dbReference type="NCBI Taxonomy" id="1231"/>
    <lineage>
        <taxon>Bacteria</taxon>
        <taxon>Pseudomonadati</taxon>
        <taxon>Pseudomonadota</taxon>
        <taxon>Betaproteobacteria</taxon>
        <taxon>Nitrosomonadales</taxon>
        <taxon>Nitrosomonadaceae</taxon>
        <taxon>Nitrosospira</taxon>
    </lineage>
</organism>
<feature type="region of interest" description="Disordered" evidence="1">
    <location>
        <begin position="177"/>
        <end position="217"/>
    </location>
</feature>